<evidence type="ECO:0000313" key="4">
    <source>
        <dbReference type="Proteomes" id="UP000694865"/>
    </source>
</evidence>
<keyword evidence="1" id="KW-1015">Disulfide bond</keyword>
<dbReference type="InterPro" id="IPR050780">
    <property type="entry name" value="Mucin_vWF_Thrombospondin_sf"/>
</dbReference>
<name>A0ABM0MZC4_SACKO</name>
<dbReference type="Proteomes" id="UP000694865">
    <property type="component" value="Unplaced"/>
</dbReference>
<feature type="domain" description="VWFD" evidence="3">
    <location>
        <begin position="275"/>
        <end position="461"/>
    </location>
</feature>
<proteinExistence type="predicted"/>
<accession>A0ABM0MZC4</accession>
<dbReference type="PANTHER" id="PTHR11339">
    <property type="entry name" value="EXTRACELLULAR MATRIX GLYCOPROTEIN RELATED"/>
    <property type="match status" value="1"/>
</dbReference>
<dbReference type="GeneID" id="102804163"/>
<gene>
    <name evidence="5" type="primary">LOC102804163</name>
</gene>
<dbReference type="PANTHER" id="PTHR11339:SF373">
    <property type="entry name" value="VWFD DOMAIN-CONTAINING PROTEIN"/>
    <property type="match status" value="1"/>
</dbReference>
<evidence type="ECO:0000259" key="3">
    <source>
        <dbReference type="PROSITE" id="PS51233"/>
    </source>
</evidence>
<dbReference type="RefSeq" id="XP_006825365.1">
    <property type="nucleotide sequence ID" value="XM_006825302.1"/>
</dbReference>
<organism evidence="4 5">
    <name type="scientific">Saccoglossus kowalevskii</name>
    <name type="common">Acorn worm</name>
    <dbReference type="NCBI Taxonomy" id="10224"/>
    <lineage>
        <taxon>Eukaryota</taxon>
        <taxon>Metazoa</taxon>
        <taxon>Hemichordata</taxon>
        <taxon>Enteropneusta</taxon>
        <taxon>Harrimaniidae</taxon>
        <taxon>Saccoglossus</taxon>
    </lineage>
</organism>
<evidence type="ECO:0000256" key="1">
    <source>
        <dbReference type="ARBA" id="ARBA00023157"/>
    </source>
</evidence>
<evidence type="ECO:0000313" key="5">
    <source>
        <dbReference type="RefSeq" id="XP_006825365.1"/>
    </source>
</evidence>
<dbReference type="InterPro" id="IPR001846">
    <property type="entry name" value="VWF_type-D"/>
</dbReference>
<evidence type="ECO:0000256" key="2">
    <source>
        <dbReference type="ARBA" id="ARBA00023180"/>
    </source>
</evidence>
<protein>
    <submittedName>
        <fullName evidence="5">Zonadhesin-like</fullName>
    </submittedName>
</protein>
<dbReference type="PROSITE" id="PS51233">
    <property type="entry name" value="VWFD"/>
    <property type="match status" value="1"/>
</dbReference>
<dbReference type="Pfam" id="PF00094">
    <property type="entry name" value="VWD"/>
    <property type="match status" value="1"/>
</dbReference>
<keyword evidence="2" id="KW-0325">Glycoprotein</keyword>
<dbReference type="SMART" id="SM00216">
    <property type="entry name" value="VWD"/>
    <property type="match status" value="1"/>
</dbReference>
<reference evidence="5" key="1">
    <citation type="submission" date="2025-08" db="UniProtKB">
        <authorList>
            <consortium name="RefSeq"/>
        </authorList>
    </citation>
    <scope>IDENTIFICATION</scope>
    <source>
        <tissue evidence="5">Testes</tissue>
    </source>
</reference>
<keyword evidence="4" id="KW-1185">Reference proteome</keyword>
<sequence length="461" mass="51196">MPVEMVRKRGKLGDKHQEGGVGYIVIEDDNCSVYVAGVLKWGECKDDRYIDFDAEGFEEGCFYPDKPCLSHKHCEGHMQCYLKFDAYPRLDKPCLDIGGHCVKPGSRIDGIFYKGYCPCDYDCYVRIQDSGCTGTDHCQTPNLPCGGTLNHNLCGVSLACCVSNEDDTKCTDAPYWGKCDDITKTPCENGDYRHGNPKLCSGPVHRQCCIDGCVDYLEVDDKEVLTQCHVYGGCCRPFCEPPEVETEEYSCEITNRDGNIIGTHCKCCIIPGGEPVIGVRGDPHFITLDSQKYNFNGHCSYVLLRECTNPLGTPRFTVTTKHSLMESLRRNLKPYVDSTSVIVGAFRADLLHGNLVSINNEPAVHIHELRGWNKTDKGITVTPDKGMVKVDVEGEFTVWFNGNGRVNVAIDRQYHGKVCGLLGNANDNSDDDFQKLTTNGLELVTDIDEFANSWVVPNSCP</sequence>